<sequence>MLFGLLKKCEPEDDAVLLLYPLIVEKARSPIFYQSLGVPDTVTGRFDMIVLHVVLLVNRLRGEGKTGAKLSQALFDRFFIDMDRALREKGVGDLSVPRHIKRMMQAFNGRREAYEQALASEDDDILRDAIRRNLYGTVENIPDDMVNHVVDYVKTCRKGLRRHSLNDFMAGRLLFAEVK</sequence>
<evidence type="ECO:0000313" key="4">
    <source>
        <dbReference type="EMBL" id="QQG35232.1"/>
    </source>
</evidence>
<accession>A0A7T5R0G5</accession>
<dbReference type="EMBL" id="CP066681">
    <property type="protein sequence ID" value="QQG35232.1"/>
    <property type="molecule type" value="Genomic_DNA"/>
</dbReference>
<proteinExistence type="inferred from homology"/>
<dbReference type="PANTHER" id="PTHR12184:SF1">
    <property type="entry name" value="UBIQUINOL-CYTOCHROME-C REDUCTASE COMPLEX ASSEMBLY FACTOR 1"/>
    <property type="match status" value="1"/>
</dbReference>
<organism evidence="4 5">
    <name type="scientific">Micavibrio aeruginosavorus</name>
    <dbReference type="NCBI Taxonomy" id="349221"/>
    <lineage>
        <taxon>Bacteria</taxon>
        <taxon>Pseudomonadati</taxon>
        <taxon>Bdellovibrionota</taxon>
        <taxon>Bdellovibrionia</taxon>
        <taxon>Bdellovibrionales</taxon>
        <taxon>Pseudobdellovibrionaceae</taxon>
        <taxon>Micavibrio</taxon>
    </lineage>
</organism>
<evidence type="ECO:0000256" key="1">
    <source>
        <dbReference type="ARBA" id="ARBA00006407"/>
    </source>
</evidence>
<comment type="similarity">
    <text evidence="2">Belongs to the UPF0174 family.</text>
</comment>
<dbReference type="Pfam" id="PF03981">
    <property type="entry name" value="Ubiq_cyt_C_chap"/>
    <property type="match status" value="1"/>
</dbReference>
<dbReference type="PIRSF" id="PIRSF032079">
    <property type="entry name" value="UCP032079"/>
    <property type="match status" value="1"/>
</dbReference>
<dbReference type="InterPro" id="IPR014569">
    <property type="entry name" value="Ubq_cyt-c_CBP3-rel"/>
</dbReference>
<dbReference type="Proteomes" id="UP000595362">
    <property type="component" value="Chromosome"/>
</dbReference>
<evidence type="ECO:0000259" key="3">
    <source>
        <dbReference type="Pfam" id="PF03981"/>
    </source>
</evidence>
<dbReference type="PANTHER" id="PTHR12184">
    <property type="entry name" value="UBIQUINOL-CYTOCHROME C REDUCTASE COMPLEX ASSEMBLY FACTOR 1 FAMILY MEMBER"/>
    <property type="match status" value="1"/>
</dbReference>
<evidence type="ECO:0000313" key="5">
    <source>
        <dbReference type="Proteomes" id="UP000595362"/>
    </source>
</evidence>
<comment type="similarity">
    <text evidence="1">Belongs to the CBP3 family.</text>
</comment>
<dbReference type="AlphaFoldDB" id="A0A7T5R0G5"/>
<gene>
    <name evidence="4" type="ORF">HYS17_06590</name>
</gene>
<dbReference type="InterPro" id="IPR007129">
    <property type="entry name" value="Ubiqinol_cyt_c_chaperone_CPB3"/>
</dbReference>
<name>A0A7T5R0G5_9BACT</name>
<dbReference type="InterPro" id="IPR021150">
    <property type="entry name" value="Ubiq_cyt_c_chap"/>
</dbReference>
<reference evidence="4 5" key="1">
    <citation type="submission" date="2020-07" db="EMBL/GenBank/DDBJ databases">
        <title>Huge and variable diversity of episymbiotic CPR bacteria and DPANN archaea in groundwater ecosystems.</title>
        <authorList>
            <person name="He C.Y."/>
            <person name="Keren R."/>
            <person name="Whittaker M."/>
            <person name="Farag I.F."/>
            <person name="Doudna J."/>
            <person name="Cate J.H.D."/>
            <person name="Banfield J.F."/>
        </authorList>
    </citation>
    <scope>NUCLEOTIDE SEQUENCE [LARGE SCALE GENOMIC DNA]</scope>
    <source>
        <strain evidence="4">NC_groundwater_70_Ag_B-0.1um_54_66</strain>
    </source>
</reference>
<feature type="domain" description="Ubiquinol-cytochrome c chaperone" evidence="3">
    <location>
        <begin position="35"/>
        <end position="175"/>
    </location>
</feature>
<evidence type="ECO:0000256" key="2">
    <source>
        <dbReference type="ARBA" id="ARBA00006436"/>
    </source>
</evidence>
<protein>
    <submittedName>
        <fullName evidence="4">Ubiquinol-cytochrome C chaperone</fullName>
    </submittedName>
</protein>